<proteinExistence type="inferred from homology"/>
<dbReference type="InterPro" id="IPR003425">
    <property type="entry name" value="CCB3/YggT"/>
</dbReference>
<comment type="caution">
    <text evidence="3">The sequence shown here is derived from an EMBL/GenBank/DDBJ whole genome shotgun (WGS) entry which is preliminary data.</text>
</comment>
<keyword evidence="2" id="KW-1133">Transmembrane helix</keyword>
<sequence>MLSLAVLIDKIIDIYTWIVIASAIMSWLVAFGVVNVRNQFIRVVVDLLFKLTEPVLRPIRRILPNLGGVDISPVILLLGLFFIRSLLWEYVWPALVR</sequence>
<accession>A0ABS6IGX6</accession>
<dbReference type="Proteomes" id="UP000727907">
    <property type="component" value="Unassembled WGS sequence"/>
</dbReference>
<keyword evidence="2" id="KW-0812">Transmembrane</keyword>
<dbReference type="PANTHER" id="PTHR33219:SF14">
    <property type="entry name" value="PROTEIN COFACTOR ASSEMBLY OF COMPLEX C SUBUNIT B CCB3, CHLOROPLASTIC-RELATED"/>
    <property type="match status" value="1"/>
</dbReference>
<evidence type="ECO:0000256" key="2">
    <source>
        <dbReference type="SAM" id="Phobius"/>
    </source>
</evidence>
<feature type="transmembrane region" description="Helical" evidence="2">
    <location>
        <begin position="14"/>
        <end position="34"/>
    </location>
</feature>
<name>A0ABS6IGX6_9HYPH</name>
<reference evidence="3 4" key="1">
    <citation type="submission" date="2021-06" db="EMBL/GenBank/DDBJ databases">
        <authorList>
            <person name="Lee D.H."/>
        </authorList>
    </citation>
    <scope>NUCLEOTIDE SEQUENCE [LARGE SCALE GENOMIC DNA]</scope>
    <source>
        <strain evidence="3 4">MMS21-HV4-11</strain>
    </source>
</reference>
<dbReference type="RefSeq" id="WP_068195442.1">
    <property type="nucleotide sequence ID" value="NZ_JAHOPB010000001.1"/>
</dbReference>
<keyword evidence="2" id="KW-0472">Membrane</keyword>
<evidence type="ECO:0000313" key="4">
    <source>
        <dbReference type="Proteomes" id="UP000727907"/>
    </source>
</evidence>
<organism evidence="3 4">
    <name type="scientific">Reyranella humidisoli</name>
    <dbReference type="NCBI Taxonomy" id="2849149"/>
    <lineage>
        <taxon>Bacteria</taxon>
        <taxon>Pseudomonadati</taxon>
        <taxon>Pseudomonadota</taxon>
        <taxon>Alphaproteobacteria</taxon>
        <taxon>Hyphomicrobiales</taxon>
        <taxon>Reyranellaceae</taxon>
        <taxon>Reyranella</taxon>
    </lineage>
</organism>
<dbReference type="Pfam" id="PF02325">
    <property type="entry name" value="CCB3_YggT"/>
    <property type="match status" value="1"/>
</dbReference>
<evidence type="ECO:0000313" key="3">
    <source>
        <dbReference type="EMBL" id="MBU8873538.1"/>
    </source>
</evidence>
<gene>
    <name evidence="3" type="ORF">KQ910_07170</name>
</gene>
<keyword evidence="4" id="KW-1185">Reference proteome</keyword>
<protein>
    <submittedName>
        <fullName evidence="3">YggT family protein</fullName>
    </submittedName>
</protein>
<evidence type="ECO:0000256" key="1">
    <source>
        <dbReference type="ARBA" id="ARBA00010894"/>
    </source>
</evidence>
<dbReference type="EMBL" id="JAHOPB010000001">
    <property type="protein sequence ID" value="MBU8873538.1"/>
    <property type="molecule type" value="Genomic_DNA"/>
</dbReference>
<feature type="transmembrane region" description="Helical" evidence="2">
    <location>
        <begin position="66"/>
        <end position="87"/>
    </location>
</feature>
<comment type="similarity">
    <text evidence="1">Belongs to the YggT family.</text>
</comment>
<dbReference type="PANTHER" id="PTHR33219">
    <property type="entry name" value="YLMG HOMOLOG PROTEIN 2, CHLOROPLASTIC"/>
    <property type="match status" value="1"/>
</dbReference>